<accession>A0AAD5Q705</accession>
<protein>
    <recommendedName>
        <fullName evidence="3">PLAC8 family protein</fullName>
    </recommendedName>
</protein>
<dbReference type="Pfam" id="PF04749">
    <property type="entry name" value="PLAC8"/>
    <property type="match status" value="1"/>
</dbReference>
<dbReference type="InterPro" id="IPR006461">
    <property type="entry name" value="PLAC_motif_containing"/>
</dbReference>
<dbReference type="NCBIfam" id="TIGR01571">
    <property type="entry name" value="A_thal_Cys_rich"/>
    <property type="match status" value="1"/>
</dbReference>
<proteinExistence type="predicted"/>
<evidence type="ECO:0000313" key="1">
    <source>
        <dbReference type="EMBL" id="KAJ0393749.1"/>
    </source>
</evidence>
<comment type="caution">
    <text evidence="1">The sequence shown here is derived from an EMBL/GenBank/DDBJ whole genome shotgun (WGS) entry which is preliminary data.</text>
</comment>
<reference evidence="1" key="1">
    <citation type="submission" date="2021-12" db="EMBL/GenBank/DDBJ databases">
        <title>Prjna785345.</title>
        <authorList>
            <person name="Rujirawat T."/>
            <person name="Krajaejun T."/>
        </authorList>
    </citation>
    <scope>NUCLEOTIDE SEQUENCE</scope>
    <source>
        <strain evidence="1">Pi057C3</strain>
    </source>
</reference>
<dbReference type="AlphaFoldDB" id="A0AAD5Q705"/>
<evidence type="ECO:0000313" key="2">
    <source>
        <dbReference type="Proteomes" id="UP001209570"/>
    </source>
</evidence>
<name>A0AAD5Q705_PYTIN</name>
<keyword evidence="2" id="KW-1185">Reference proteome</keyword>
<dbReference type="PANTHER" id="PTHR15907">
    <property type="entry name" value="DUF614 FAMILY PROTEIN-RELATED"/>
    <property type="match status" value="1"/>
</dbReference>
<sequence length="179" mass="19214">MSNAMVDATRSDCQDARLRELCNAGYIPPSANAYAYVHPRPRSPPPPPPLPRTGAWSTGICGWPRNAYNCLVGCCVPCVTYAQVSERLGSNGVVPGLSYAANSVVFLVACCTGFSCCATCLLRHKMALAIGLQPDVIADVCCACWCQPCVLCQMANHLELQPDGFDLGPPPHTQHMERC</sequence>
<dbReference type="EMBL" id="JAKCXM010000466">
    <property type="protein sequence ID" value="KAJ0393749.1"/>
    <property type="molecule type" value="Genomic_DNA"/>
</dbReference>
<evidence type="ECO:0008006" key="3">
    <source>
        <dbReference type="Google" id="ProtNLM"/>
    </source>
</evidence>
<organism evidence="1 2">
    <name type="scientific">Pythium insidiosum</name>
    <name type="common">Pythiosis disease agent</name>
    <dbReference type="NCBI Taxonomy" id="114742"/>
    <lineage>
        <taxon>Eukaryota</taxon>
        <taxon>Sar</taxon>
        <taxon>Stramenopiles</taxon>
        <taxon>Oomycota</taxon>
        <taxon>Peronosporomycetes</taxon>
        <taxon>Pythiales</taxon>
        <taxon>Pythiaceae</taxon>
        <taxon>Pythium</taxon>
    </lineage>
</organism>
<gene>
    <name evidence="1" type="ORF">P43SY_005296</name>
</gene>
<dbReference type="Proteomes" id="UP001209570">
    <property type="component" value="Unassembled WGS sequence"/>
</dbReference>